<sequence>MAMQKQINLRLDNSDEATLKSMAETQGRSEQEILRYSFRKYAKEFQDQMAFLGSVERGWVELRSGLGEIVTEDDTFLEDIMKEIDNESASS</sequence>
<keyword evidence="2" id="KW-1185">Reference proteome</keyword>
<dbReference type="OrthoDB" id="5398115at2"/>
<dbReference type="RefSeq" id="WP_092351010.1">
    <property type="nucleotide sequence ID" value="NZ_FNQN01000021.1"/>
</dbReference>
<gene>
    <name evidence="1" type="ORF">SAMN05660420_03382</name>
</gene>
<evidence type="ECO:0000313" key="1">
    <source>
        <dbReference type="EMBL" id="SEA84375.1"/>
    </source>
</evidence>
<dbReference type="Proteomes" id="UP000199409">
    <property type="component" value="Unassembled WGS sequence"/>
</dbReference>
<dbReference type="STRING" id="37625.SAMN05660420_03382"/>
<dbReference type="AlphaFoldDB" id="A0A1H4EH78"/>
<evidence type="ECO:0000313" key="2">
    <source>
        <dbReference type="Proteomes" id="UP000199409"/>
    </source>
</evidence>
<accession>A0A1H4EH78</accession>
<evidence type="ECO:0008006" key="3">
    <source>
        <dbReference type="Google" id="ProtNLM"/>
    </source>
</evidence>
<reference evidence="1 2" key="1">
    <citation type="submission" date="2016-10" db="EMBL/GenBank/DDBJ databases">
        <authorList>
            <person name="de Groot N.N."/>
        </authorList>
    </citation>
    <scope>NUCLEOTIDE SEQUENCE [LARGE SCALE GENOMIC DNA]</scope>
    <source>
        <strain evidence="1 2">DSM 7343</strain>
    </source>
</reference>
<organism evidence="1 2">
    <name type="scientific">Desulfuromusa kysingii</name>
    <dbReference type="NCBI Taxonomy" id="37625"/>
    <lineage>
        <taxon>Bacteria</taxon>
        <taxon>Pseudomonadati</taxon>
        <taxon>Thermodesulfobacteriota</taxon>
        <taxon>Desulfuromonadia</taxon>
        <taxon>Desulfuromonadales</taxon>
        <taxon>Geopsychrobacteraceae</taxon>
        <taxon>Desulfuromusa</taxon>
    </lineage>
</organism>
<name>A0A1H4EH78_9BACT</name>
<dbReference type="EMBL" id="FNQN01000021">
    <property type="protein sequence ID" value="SEA84375.1"/>
    <property type="molecule type" value="Genomic_DNA"/>
</dbReference>
<proteinExistence type="predicted"/>
<protein>
    <recommendedName>
        <fullName evidence="3">Ribbon-helix-helix protein, copG family</fullName>
    </recommendedName>
</protein>